<evidence type="ECO:0000256" key="4">
    <source>
        <dbReference type="ARBA" id="ARBA00022679"/>
    </source>
</evidence>
<organism evidence="17 18">
    <name type="scientific">Atta cephalotes</name>
    <name type="common">Leafcutter ant</name>
    <dbReference type="NCBI Taxonomy" id="12957"/>
    <lineage>
        <taxon>Eukaryota</taxon>
        <taxon>Metazoa</taxon>
        <taxon>Ecdysozoa</taxon>
        <taxon>Arthropoda</taxon>
        <taxon>Hexapoda</taxon>
        <taxon>Insecta</taxon>
        <taxon>Pterygota</taxon>
        <taxon>Neoptera</taxon>
        <taxon>Endopterygota</taxon>
        <taxon>Hymenoptera</taxon>
        <taxon>Apocrita</taxon>
        <taxon>Aculeata</taxon>
        <taxon>Formicoidea</taxon>
        <taxon>Formicidae</taxon>
        <taxon>Myrmicinae</taxon>
        <taxon>Atta</taxon>
    </lineage>
</organism>
<dbReference type="GO" id="GO:0005741">
    <property type="term" value="C:mitochondrial outer membrane"/>
    <property type="evidence" value="ECO:0007669"/>
    <property type="project" value="UniProtKB-SubCell"/>
</dbReference>
<evidence type="ECO:0000256" key="1">
    <source>
        <dbReference type="ARBA" id="ARBA00000900"/>
    </source>
</evidence>
<dbReference type="InterPro" id="IPR001841">
    <property type="entry name" value="Znf_RING"/>
</dbReference>
<dbReference type="Pfam" id="PF12483">
    <property type="entry name" value="GIDE"/>
    <property type="match status" value="1"/>
</dbReference>
<dbReference type="GO" id="GO:0016567">
    <property type="term" value="P:protein ubiquitination"/>
    <property type="evidence" value="ECO:0007669"/>
    <property type="project" value="InterPro"/>
</dbReference>
<keyword evidence="13 15" id="KW-0472">Membrane</keyword>
<comment type="subcellular location">
    <subcellularLocation>
        <location evidence="2">Mitochondrion outer membrane</location>
        <topology evidence="2">Multi-pass membrane protein</topology>
    </subcellularLocation>
</comment>
<dbReference type="CDD" id="cd16649">
    <property type="entry name" value="mRING-HC-C3HC5_CGRF1-like"/>
    <property type="match status" value="1"/>
</dbReference>
<keyword evidence="6" id="KW-0479">Metal-binding</keyword>
<dbReference type="InterPro" id="IPR051652">
    <property type="entry name" value="MDM2_MDM4_MUL1"/>
</dbReference>
<dbReference type="InterPro" id="IPR022170">
    <property type="entry name" value="MUL1-like"/>
</dbReference>
<gene>
    <name evidence="17" type="primary">105619857</name>
</gene>
<keyword evidence="18" id="KW-1185">Reference proteome</keyword>
<dbReference type="EMBL" id="ADTU01015279">
    <property type="status" value="NOT_ANNOTATED_CDS"/>
    <property type="molecule type" value="Genomic_DNA"/>
</dbReference>
<protein>
    <recommendedName>
        <fullName evidence="3">RING-type E3 ubiquitin transferase</fullName>
        <ecNumber evidence="3">2.3.2.27</ecNumber>
    </recommendedName>
</protein>
<keyword evidence="10" id="KW-0862">Zinc</keyword>
<evidence type="ECO:0000256" key="11">
    <source>
        <dbReference type="ARBA" id="ARBA00022989"/>
    </source>
</evidence>
<proteinExistence type="predicted"/>
<dbReference type="EnsemblMetazoa" id="XM_012201375.1">
    <property type="protein sequence ID" value="XP_012056765.1"/>
    <property type="gene ID" value="LOC105619857"/>
</dbReference>
<evidence type="ECO:0000256" key="5">
    <source>
        <dbReference type="ARBA" id="ARBA00022692"/>
    </source>
</evidence>
<sequence length="365" mass="42123">MQIHLVLVSHSRRTHVNTQYNLIMEYFSEIFLLGVDTIVFTICLKQYIHYKNAIKAIKNVELHDIGPDLENLLDKSLNNKVDYIAIRGVVKPLKESLQSVNKKDVTGVIQKLSVREHVVARTSAGYWSDQERTIQQVYNVVPFVLQNRWYHVEITDPLSADILDLDVISDNFQPSVPTIIDHIWGFFTGVRQRGIQSTEKMLREDSIITAIGELSRSKTESNYLTLQLPLNGSPFYITSMSITSLMRKLDDHKKIYRLFCLMSGTIGLVLGGIMIRRYWKNKQQQRLADQLRQSLETSRQERRQRVRDRDLREDQICVICRTNAREIILLPCGHVCICEDCSVSINNNCPICRTQIIQKAAAYIV</sequence>
<evidence type="ECO:0000256" key="8">
    <source>
        <dbReference type="ARBA" id="ARBA00022786"/>
    </source>
</evidence>
<accession>A0A158NGV7</accession>
<dbReference type="PROSITE" id="PS50089">
    <property type="entry name" value="ZF_RING_2"/>
    <property type="match status" value="1"/>
</dbReference>
<evidence type="ECO:0000256" key="13">
    <source>
        <dbReference type="ARBA" id="ARBA00023136"/>
    </source>
</evidence>
<feature type="transmembrane region" description="Helical" evidence="15">
    <location>
        <begin position="30"/>
        <end position="48"/>
    </location>
</feature>
<reference evidence="17" key="2">
    <citation type="submission" date="2016-04" db="UniProtKB">
        <authorList>
            <consortium name="EnsemblMetazoa"/>
        </authorList>
    </citation>
    <scope>IDENTIFICATION</scope>
</reference>
<evidence type="ECO:0000259" key="16">
    <source>
        <dbReference type="PROSITE" id="PS50089"/>
    </source>
</evidence>
<dbReference type="InterPro" id="IPR013083">
    <property type="entry name" value="Znf_RING/FYVE/PHD"/>
</dbReference>
<keyword evidence="12" id="KW-0496">Mitochondrion</keyword>
<evidence type="ECO:0000256" key="12">
    <source>
        <dbReference type="ARBA" id="ARBA00023128"/>
    </source>
</evidence>
<name>A0A158NGV7_ATTCE</name>
<evidence type="ECO:0000256" key="7">
    <source>
        <dbReference type="ARBA" id="ARBA00022771"/>
    </source>
</evidence>
<evidence type="ECO:0000256" key="2">
    <source>
        <dbReference type="ARBA" id="ARBA00004374"/>
    </source>
</evidence>
<dbReference type="Pfam" id="PF13920">
    <property type="entry name" value="zf-C3HC4_3"/>
    <property type="match status" value="1"/>
</dbReference>
<evidence type="ECO:0000256" key="3">
    <source>
        <dbReference type="ARBA" id="ARBA00012483"/>
    </source>
</evidence>
<dbReference type="SMART" id="SM00184">
    <property type="entry name" value="RING"/>
    <property type="match status" value="1"/>
</dbReference>
<dbReference type="AlphaFoldDB" id="A0A158NGV7"/>
<keyword evidence="8" id="KW-0833">Ubl conjugation pathway</keyword>
<feature type="transmembrane region" description="Helical" evidence="15">
    <location>
        <begin position="255"/>
        <end position="279"/>
    </location>
</feature>
<dbReference type="Proteomes" id="UP000005205">
    <property type="component" value="Unassembled WGS sequence"/>
</dbReference>
<evidence type="ECO:0000256" key="9">
    <source>
        <dbReference type="ARBA" id="ARBA00022787"/>
    </source>
</evidence>
<dbReference type="SUPFAM" id="SSF57850">
    <property type="entry name" value="RING/U-box"/>
    <property type="match status" value="1"/>
</dbReference>
<keyword evidence="5 15" id="KW-0812">Transmembrane</keyword>
<dbReference type="GO" id="GO:0008270">
    <property type="term" value="F:zinc ion binding"/>
    <property type="evidence" value="ECO:0007669"/>
    <property type="project" value="UniProtKB-KW"/>
</dbReference>
<evidence type="ECO:0000256" key="10">
    <source>
        <dbReference type="ARBA" id="ARBA00022833"/>
    </source>
</evidence>
<evidence type="ECO:0000313" key="17">
    <source>
        <dbReference type="EnsemblMetazoa" id="XP_012056765.1"/>
    </source>
</evidence>
<dbReference type="KEGG" id="acep:105619857"/>
<evidence type="ECO:0000256" key="15">
    <source>
        <dbReference type="SAM" id="Phobius"/>
    </source>
</evidence>
<comment type="catalytic activity">
    <reaction evidence="1">
        <text>S-ubiquitinyl-[E2 ubiquitin-conjugating enzyme]-L-cysteine + [acceptor protein]-L-lysine = [E2 ubiquitin-conjugating enzyme]-L-cysteine + N(6)-ubiquitinyl-[acceptor protein]-L-lysine.</text>
        <dbReference type="EC" id="2.3.2.27"/>
    </reaction>
</comment>
<keyword evidence="9" id="KW-1000">Mitochondrion outer membrane</keyword>
<dbReference type="FunCoup" id="A0A158NGV7">
    <property type="interactions" value="1213"/>
</dbReference>
<dbReference type="OrthoDB" id="66726at2759"/>
<dbReference type="eggNOG" id="KOG1571">
    <property type="taxonomic scope" value="Eukaryota"/>
</dbReference>
<dbReference type="PANTHER" id="PTHR12183:SF32">
    <property type="entry name" value="MITOCHONDRIAL E3 UBIQUITIN PROTEIN LIGASE 1"/>
    <property type="match status" value="1"/>
</dbReference>
<dbReference type="InParanoid" id="A0A158NGV7"/>
<evidence type="ECO:0000256" key="14">
    <source>
        <dbReference type="PROSITE-ProRule" id="PRU00175"/>
    </source>
</evidence>
<evidence type="ECO:0000256" key="6">
    <source>
        <dbReference type="ARBA" id="ARBA00022723"/>
    </source>
</evidence>
<dbReference type="EMBL" id="ADTU01015280">
    <property type="status" value="NOT_ANNOTATED_CDS"/>
    <property type="molecule type" value="Genomic_DNA"/>
</dbReference>
<keyword evidence="11 15" id="KW-1133">Transmembrane helix</keyword>
<dbReference type="STRING" id="12957.A0A158NGV7"/>
<keyword evidence="7 14" id="KW-0863">Zinc-finger</keyword>
<dbReference type="GO" id="GO:0061630">
    <property type="term" value="F:ubiquitin protein ligase activity"/>
    <property type="evidence" value="ECO:0007669"/>
    <property type="project" value="UniProtKB-EC"/>
</dbReference>
<dbReference type="Gene3D" id="3.30.40.10">
    <property type="entry name" value="Zinc/RING finger domain, C3HC4 (zinc finger)"/>
    <property type="match status" value="1"/>
</dbReference>
<feature type="domain" description="RING-type" evidence="16">
    <location>
        <begin position="317"/>
        <end position="353"/>
    </location>
</feature>
<dbReference type="EC" id="2.3.2.27" evidence="3"/>
<reference evidence="18" key="1">
    <citation type="journal article" date="2011" name="PLoS Genet.">
        <title>The genome sequence of the leaf-cutter ant Atta cephalotes reveals insights into its obligate symbiotic lifestyle.</title>
        <authorList>
            <person name="Suen G."/>
            <person name="Teiling C."/>
            <person name="Li L."/>
            <person name="Holt C."/>
            <person name="Abouheif E."/>
            <person name="Bornberg-Bauer E."/>
            <person name="Bouffard P."/>
            <person name="Caldera E.J."/>
            <person name="Cash E."/>
            <person name="Cavanaugh A."/>
            <person name="Denas O."/>
            <person name="Elhaik E."/>
            <person name="Fave M.J."/>
            <person name="Gadau J."/>
            <person name="Gibson J.D."/>
            <person name="Graur D."/>
            <person name="Grubbs K.J."/>
            <person name="Hagen D.E."/>
            <person name="Harkins T.T."/>
            <person name="Helmkampf M."/>
            <person name="Hu H."/>
            <person name="Johnson B.R."/>
            <person name="Kim J."/>
            <person name="Marsh S.E."/>
            <person name="Moeller J.A."/>
            <person name="Munoz-Torres M.C."/>
            <person name="Murphy M.C."/>
            <person name="Naughton M.C."/>
            <person name="Nigam S."/>
            <person name="Overson R."/>
            <person name="Rajakumar R."/>
            <person name="Reese J.T."/>
            <person name="Scott J.J."/>
            <person name="Smith C.R."/>
            <person name="Tao S."/>
            <person name="Tsutsui N.D."/>
            <person name="Viljakainen L."/>
            <person name="Wissler L."/>
            <person name="Yandell M.D."/>
            <person name="Zimmer F."/>
            <person name="Taylor J."/>
            <person name="Slater S.C."/>
            <person name="Clifton S.W."/>
            <person name="Warren W.C."/>
            <person name="Elsik C.G."/>
            <person name="Smith C.D."/>
            <person name="Weinstock G.M."/>
            <person name="Gerardo N.M."/>
            <person name="Currie C.R."/>
        </authorList>
    </citation>
    <scope>NUCLEOTIDE SEQUENCE [LARGE SCALE GENOMIC DNA]</scope>
</reference>
<keyword evidence="4" id="KW-0808">Transferase</keyword>
<dbReference type="PANTHER" id="PTHR12183">
    <property type="entry name" value="MITOCHONDRIAL UBIQUITIN LIGASE ACTIVATOR OF NFKB 1"/>
    <property type="match status" value="1"/>
</dbReference>
<evidence type="ECO:0000313" key="18">
    <source>
        <dbReference type="Proteomes" id="UP000005205"/>
    </source>
</evidence>